<proteinExistence type="predicted"/>
<dbReference type="AlphaFoldDB" id="A0A327RVP9"/>
<reference evidence="1 2" key="1">
    <citation type="submission" date="2018-06" db="EMBL/GenBank/DDBJ databases">
        <title>Genomic Encyclopedia of Archaeal and Bacterial Type Strains, Phase II (KMG-II): from individual species to whole genera.</title>
        <authorList>
            <person name="Goeker M."/>
        </authorList>
    </citation>
    <scope>NUCLEOTIDE SEQUENCE [LARGE SCALE GENOMIC DNA]</scope>
    <source>
        <strain evidence="1 2">DSM 14825</strain>
    </source>
</reference>
<comment type="caution">
    <text evidence="1">The sequence shown here is derived from an EMBL/GenBank/DDBJ whole genome shotgun (WGS) entry which is preliminary data.</text>
</comment>
<dbReference type="InterPro" id="IPR058238">
    <property type="entry name" value="Lant_leader_dom"/>
</dbReference>
<sequence>MKREFSPLKLDKKTIAKLNDDQLKAVKGGKKEVIVQPGTTADMSNCTVSCN</sequence>
<protein>
    <submittedName>
        <fullName evidence="1">Uncharacterized protein</fullName>
    </submittedName>
</protein>
<gene>
    <name evidence="1" type="ORF">LY11_05060</name>
</gene>
<dbReference type="Proteomes" id="UP000249754">
    <property type="component" value="Unassembled WGS sequence"/>
</dbReference>
<evidence type="ECO:0000313" key="1">
    <source>
        <dbReference type="EMBL" id="RAJ21010.1"/>
    </source>
</evidence>
<name>A0A327RVP9_9SPHI</name>
<dbReference type="OrthoDB" id="1496013at2"/>
<organism evidence="1 2">
    <name type="scientific">Pedobacter cryoconitis</name>
    <dbReference type="NCBI Taxonomy" id="188932"/>
    <lineage>
        <taxon>Bacteria</taxon>
        <taxon>Pseudomonadati</taxon>
        <taxon>Bacteroidota</taxon>
        <taxon>Sphingobacteriia</taxon>
        <taxon>Sphingobacteriales</taxon>
        <taxon>Sphingobacteriaceae</taxon>
        <taxon>Pedobacter</taxon>
    </lineage>
</organism>
<dbReference type="RefSeq" id="WP_111636341.1">
    <property type="nucleotide sequence ID" value="NZ_QLLR01000045.1"/>
</dbReference>
<dbReference type="EMBL" id="QLLR01000045">
    <property type="protein sequence ID" value="RAJ21010.1"/>
    <property type="molecule type" value="Genomic_DNA"/>
</dbReference>
<accession>A0A327RVP9</accession>
<evidence type="ECO:0000313" key="2">
    <source>
        <dbReference type="Proteomes" id="UP000249754"/>
    </source>
</evidence>
<dbReference type="NCBIfam" id="NF038153">
    <property type="entry name" value="lant_leader_L1a"/>
    <property type="match status" value="1"/>
</dbReference>